<dbReference type="InterPro" id="IPR041656">
    <property type="entry name" value="TPR_5"/>
</dbReference>
<evidence type="ECO:0000313" key="2">
    <source>
        <dbReference type="EMBL" id="MBL4953472.1"/>
    </source>
</evidence>
<reference evidence="2 3" key="1">
    <citation type="submission" date="2021-01" db="EMBL/GenBank/DDBJ databases">
        <title>Genome public.</title>
        <authorList>
            <person name="Liu C."/>
            <person name="Sun Q."/>
        </authorList>
    </citation>
    <scope>NUCLEOTIDE SEQUENCE [LARGE SCALE GENOMIC DNA]</scope>
    <source>
        <strain evidence="2 3">YIM B02564</strain>
    </source>
</reference>
<comment type="caution">
    <text evidence="2">The sequence shown here is derived from an EMBL/GenBank/DDBJ whole genome shotgun (WGS) entry which is preliminary data.</text>
</comment>
<evidence type="ECO:0000259" key="1">
    <source>
        <dbReference type="Pfam" id="PF12688"/>
    </source>
</evidence>
<dbReference type="SUPFAM" id="SSF48452">
    <property type="entry name" value="TPR-like"/>
    <property type="match status" value="1"/>
</dbReference>
<accession>A0ABS1TQD7</accession>
<sequence length="130" mass="14945">MKEKLEFALKLRSEGELEKSKLLFLELVHDHPMNAEINFQCGQTHDAMGLEEKALVFYERAIQIGLPDELLKDAYVCLGSTYKVLGYNQKSLDVLTKGQYLFPDYHPLKIFKSLTLYSLNIKDTNEICAK</sequence>
<dbReference type="Proteomes" id="UP000623967">
    <property type="component" value="Unassembled WGS sequence"/>
</dbReference>
<dbReference type="Gene3D" id="1.25.40.10">
    <property type="entry name" value="Tetratricopeptide repeat domain"/>
    <property type="match status" value="1"/>
</dbReference>
<feature type="domain" description="Tetratrico peptide repeat group 5" evidence="1">
    <location>
        <begin position="37"/>
        <end position="103"/>
    </location>
</feature>
<dbReference type="RefSeq" id="WP_202654729.1">
    <property type="nucleotide sequence ID" value="NZ_JAESWB010000211.1"/>
</dbReference>
<dbReference type="InterPro" id="IPR011990">
    <property type="entry name" value="TPR-like_helical_dom_sf"/>
</dbReference>
<keyword evidence="3" id="KW-1185">Reference proteome</keyword>
<evidence type="ECO:0000313" key="3">
    <source>
        <dbReference type="Proteomes" id="UP000623967"/>
    </source>
</evidence>
<dbReference type="EMBL" id="JAESWB010000211">
    <property type="protein sequence ID" value="MBL4953472.1"/>
    <property type="molecule type" value="Genomic_DNA"/>
</dbReference>
<name>A0ABS1TQD7_9BACI</name>
<proteinExistence type="predicted"/>
<dbReference type="Pfam" id="PF12688">
    <property type="entry name" value="TPR_5"/>
    <property type="match status" value="1"/>
</dbReference>
<gene>
    <name evidence="2" type="ORF">JK635_14865</name>
</gene>
<organism evidence="2 3">
    <name type="scientific">Neobacillus paridis</name>
    <dbReference type="NCBI Taxonomy" id="2803862"/>
    <lineage>
        <taxon>Bacteria</taxon>
        <taxon>Bacillati</taxon>
        <taxon>Bacillota</taxon>
        <taxon>Bacilli</taxon>
        <taxon>Bacillales</taxon>
        <taxon>Bacillaceae</taxon>
        <taxon>Neobacillus</taxon>
    </lineage>
</organism>
<protein>
    <submittedName>
        <fullName evidence="2">Tetratricopeptide repeat protein</fullName>
    </submittedName>
</protein>